<feature type="signal peptide" evidence="1">
    <location>
        <begin position="1"/>
        <end position="18"/>
    </location>
</feature>
<sequence length="116" mass="12332">MYLVVLLAVTGWISLVTCYPKTACGDGPSHNLLLGNRTYGDKLLYSGSEHIDSSLLRVKTKDVHWPLHGVSPEVITRLEVVDKAKDGSGGCAFLSGGGPGSRVAKLHLKTQRGGSD</sequence>
<dbReference type="Pfam" id="PF15868">
    <property type="entry name" value="MBF2"/>
    <property type="match status" value="1"/>
</dbReference>
<evidence type="ECO:0000313" key="2">
    <source>
        <dbReference type="EMBL" id="ABN54491.1"/>
    </source>
</evidence>
<dbReference type="InterPro" id="IPR031734">
    <property type="entry name" value="MBF2"/>
</dbReference>
<proteinExistence type="evidence at transcript level"/>
<organism evidence="2">
    <name type="scientific">Oncopeltus fasciatus</name>
    <name type="common">Large milkweed bug</name>
    <dbReference type="NCBI Taxonomy" id="7536"/>
    <lineage>
        <taxon>Eukaryota</taxon>
        <taxon>Metazoa</taxon>
        <taxon>Ecdysozoa</taxon>
        <taxon>Arthropoda</taxon>
        <taxon>Hexapoda</taxon>
        <taxon>Insecta</taxon>
        <taxon>Pterygota</taxon>
        <taxon>Neoptera</taxon>
        <taxon>Paraneoptera</taxon>
        <taxon>Hemiptera</taxon>
        <taxon>Heteroptera</taxon>
        <taxon>Panheteroptera</taxon>
        <taxon>Pentatomomorpha</taxon>
        <taxon>Lygaeoidea</taxon>
        <taxon>Lygaeidae</taxon>
        <taxon>Lygaeinae</taxon>
        <taxon>Oncopeltus</taxon>
    </lineage>
</organism>
<accession>A3FK52</accession>
<evidence type="ECO:0000256" key="1">
    <source>
        <dbReference type="SAM" id="SignalP"/>
    </source>
</evidence>
<feature type="chain" id="PRO_5002653000" evidence="1">
    <location>
        <begin position="19"/>
        <end position="116"/>
    </location>
</feature>
<dbReference type="AlphaFoldDB" id="A3FK52"/>
<name>A3FK52_ONCFA</name>
<dbReference type="PANTHER" id="PTHR37685">
    <property type="entry name" value="GEO11136P1-RELATED"/>
    <property type="match status" value="1"/>
</dbReference>
<protein>
    <submittedName>
        <fullName evidence="2">Conserved secreted protein</fullName>
    </submittedName>
</protein>
<dbReference type="PANTHER" id="PTHR37685:SF1">
    <property type="entry name" value="GEO11136P1-RELATED"/>
    <property type="match status" value="1"/>
</dbReference>
<keyword evidence="1" id="KW-0732">Signal</keyword>
<dbReference type="EMBL" id="EF382760">
    <property type="protein sequence ID" value="ABN54491.1"/>
    <property type="molecule type" value="mRNA"/>
</dbReference>
<reference evidence="2" key="1">
    <citation type="submission" date="2007-01" db="EMBL/GenBank/DDBJ databases">
        <title>An insight into the sialotranscriptome of the seed-feeding bug, Oncopeltus fasciatus.</title>
        <authorList>
            <person name="Francischetti I.M.B."/>
            <person name="Lopes A.H."/>
            <person name="Dias F.A."/>
            <person name="Ribeiro J.M.C."/>
        </authorList>
    </citation>
    <scope>NUCLEOTIDE SEQUENCE</scope>
    <source>
        <tissue evidence="2">Salivary gland</tissue>
    </source>
</reference>